<name>A0A6P2CGA7_9NOCA</name>
<evidence type="ECO:0000259" key="1">
    <source>
        <dbReference type="Pfam" id="PF07905"/>
    </source>
</evidence>
<accession>A0A6P2CGA7</accession>
<reference evidence="3 4" key="1">
    <citation type="submission" date="2018-07" db="EMBL/GenBank/DDBJ databases">
        <title>Genome sequence of Rhodococcus rhodnii ATCC 35071 from Rhodnius prolixus.</title>
        <authorList>
            <person name="Patel V."/>
            <person name="Vogel K.J."/>
        </authorList>
    </citation>
    <scope>NUCLEOTIDE SEQUENCE [LARGE SCALE GENOMIC DNA]</scope>
    <source>
        <strain evidence="3 4">ATCC 35071</strain>
    </source>
</reference>
<dbReference type="Pfam" id="PF13556">
    <property type="entry name" value="HTH_30"/>
    <property type="match status" value="1"/>
</dbReference>
<evidence type="ECO:0000313" key="4">
    <source>
        <dbReference type="Proteomes" id="UP000471120"/>
    </source>
</evidence>
<protein>
    <submittedName>
        <fullName evidence="3">PucR family transcriptional regulator</fullName>
    </submittedName>
</protein>
<sequence>MHTPRSLVILAGQTGGCVVDSTLRSVVEDVRLGIRVIVGQERLDTEISWVATSEHEDPTRYLNGGEILLTTGMRFRERREFGGYVERLAKVGVVGIGFGLGPSHDEVPVELVEACRRWDLVLLEIASPTPFIAVTKAVADVIAERDHAVEARDNRIREALTRAALRGGADALVAALAEQGGGWAALLSPVGVVRTVAPRAAVDRLADVADVLARTRDSGTFASASVIANGERIEVLPLGGRSRHLGTLVVGGMPDDRGPRDRVGAIAAEVLGFELELEATRTLAERRRLDALVMILDNHLLPPEQMTVLFGGPLASGRIAVAVIHVPKPEIDAIRSDVEAYRSNVLVARYKSRLAMFMSERHLDAEAIERTLVHASRHSVGIAVARGIGDAEQALKQADRAATAAAATSMGVLEVGSRVGPTYSALLVAADDGDIAASIFAPIEVADGERAGDLCRTLIAWLGLNGHVETASDLLGVHRHTLRSRVRRIERLLGKMLSDPTARAELWFAALQRYPQLSEQATDRLRNCPTGSVREV</sequence>
<dbReference type="PANTHER" id="PTHR33744:SF1">
    <property type="entry name" value="DNA-BINDING TRANSCRIPTIONAL ACTIVATOR ADER"/>
    <property type="match status" value="1"/>
</dbReference>
<dbReference type="InterPro" id="IPR012914">
    <property type="entry name" value="PucR_dom"/>
</dbReference>
<dbReference type="Gene3D" id="1.10.10.2840">
    <property type="entry name" value="PucR C-terminal helix-turn-helix domain"/>
    <property type="match status" value="1"/>
</dbReference>
<evidence type="ECO:0000259" key="2">
    <source>
        <dbReference type="Pfam" id="PF13556"/>
    </source>
</evidence>
<organism evidence="3 4">
    <name type="scientific">Rhodococcus rhodnii</name>
    <dbReference type="NCBI Taxonomy" id="38312"/>
    <lineage>
        <taxon>Bacteria</taxon>
        <taxon>Bacillati</taxon>
        <taxon>Actinomycetota</taxon>
        <taxon>Actinomycetes</taxon>
        <taxon>Mycobacteriales</taxon>
        <taxon>Nocardiaceae</taxon>
        <taxon>Rhodococcus</taxon>
    </lineage>
</organism>
<dbReference type="EMBL" id="QRCM01000001">
    <property type="protein sequence ID" value="TXG90960.1"/>
    <property type="molecule type" value="Genomic_DNA"/>
</dbReference>
<dbReference type="Proteomes" id="UP000471120">
    <property type="component" value="Unassembled WGS sequence"/>
</dbReference>
<feature type="domain" description="Purine catabolism PurC-like" evidence="1">
    <location>
        <begin position="33"/>
        <end position="142"/>
    </location>
</feature>
<dbReference type="AlphaFoldDB" id="A0A6P2CGA7"/>
<proteinExistence type="predicted"/>
<dbReference type="PANTHER" id="PTHR33744">
    <property type="entry name" value="CARBOHYDRATE DIACID REGULATOR"/>
    <property type="match status" value="1"/>
</dbReference>
<dbReference type="InterPro" id="IPR042070">
    <property type="entry name" value="PucR_C-HTH_sf"/>
</dbReference>
<dbReference type="Pfam" id="PF07905">
    <property type="entry name" value="PucR"/>
    <property type="match status" value="1"/>
</dbReference>
<feature type="domain" description="PucR C-terminal helix-turn-helix" evidence="2">
    <location>
        <begin position="454"/>
        <end position="509"/>
    </location>
</feature>
<dbReference type="InterPro" id="IPR051448">
    <property type="entry name" value="CdaR-like_regulators"/>
</dbReference>
<evidence type="ECO:0000313" key="3">
    <source>
        <dbReference type="EMBL" id="TXG90960.1"/>
    </source>
</evidence>
<comment type="caution">
    <text evidence="3">The sequence shown here is derived from an EMBL/GenBank/DDBJ whole genome shotgun (WGS) entry which is preliminary data.</text>
</comment>
<dbReference type="InterPro" id="IPR025736">
    <property type="entry name" value="PucR_C-HTH_dom"/>
</dbReference>
<gene>
    <name evidence="3" type="ORF">DW322_12940</name>
</gene>